<organism evidence="1 2">
    <name type="scientific">Parerythrobacter lacustris</name>
    <dbReference type="NCBI Taxonomy" id="2969984"/>
    <lineage>
        <taxon>Bacteria</taxon>
        <taxon>Pseudomonadati</taxon>
        <taxon>Pseudomonadota</taxon>
        <taxon>Alphaproteobacteria</taxon>
        <taxon>Sphingomonadales</taxon>
        <taxon>Erythrobacteraceae</taxon>
        <taxon>Parerythrobacter</taxon>
    </lineage>
</organism>
<comment type="caution">
    <text evidence="1">The sequence shown here is derived from an EMBL/GenBank/DDBJ whole genome shotgun (WGS) entry which is preliminary data.</text>
</comment>
<reference evidence="1 2" key="1">
    <citation type="submission" date="2022-08" db="EMBL/GenBank/DDBJ databases">
        <title>Polyphasic taxonomy analysis of Qipengyuania sp.RS5-5.</title>
        <authorList>
            <person name="Xamxidin M."/>
            <person name="Wu M."/>
        </authorList>
    </citation>
    <scope>NUCLEOTIDE SEQUENCE [LARGE SCALE GENOMIC DNA]</scope>
    <source>
        <strain evidence="1 2">RS5-5</strain>
    </source>
</reference>
<name>A0ABT1XQM8_9SPHN</name>
<evidence type="ECO:0000313" key="2">
    <source>
        <dbReference type="Proteomes" id="UP001206067"/>
    </source>
</evidence>
<protein>
    <recommendedName>
        <fullName evidence="3">Recombination protein F</fullName>
    </recommendedName>
</protein>
<gene>
    <name evidence="1" type="ORF">NSO95_04710</name>
</gene>
<keyword evidence="2" id="KW-1185">Reference proteome</keyword>
<sequence length="45" mass="4577">MFSPEGFSSKLFAAAGSFALTLLVFATAIMPANQGALLPATTMLA</sequence>
<evidence type="ECO:0008006" key="3">
    <source>
        <dbReference type="Google" id="ProtNLM"/>
    </source>
</evidence>
<dbReference type="Proteomes" id="UP001206067">
    <property type="component" value="Unassembled WGS sequence"/>
</dbReference>
<accession>A0ABT1XQM8</accession>
<proteinExistence type="predicted"/>
<dbReference type="RefSeq" id="WP_257595004.1">
    <property type="nucleotide sequence ID" value="NZ_JANKHH010000003.1"/>
</dbReference>
<dbReference type="EMBL" id="JANKHH010000003">
    <property type="protein sequence ID" value="MCR2833236.1"/>
    <property type="molecule type" value="Genomic_DNA"/>
</dbReference>
<evidence type="ECO:0000313" key="1">
    <source>
        <dbReference type="EMBL" id="MCR2833236.1"/>
    </source>
</evidence>